<dbReference type="Gene3D" id="3.40.630.30">
    <property type="match status" value="1"/>
</dbReference>
<dbReference type="InterPro" id="IPR016181">
    <property type="entry name" value="Acyl_CoA_acyltransferase"/>
</dbReference>
<keyword evidence="1 4" id="KW-0808">Transferase</keyword>
<gene>
    <name evidence="4" type="ORF">GDR74_15990</name>
</gene>
<dbReference type="RefSeq" id="WP_152587225.1">
    <property type="nucleotide sequence ID" value="NZ_CP045423.1"/>
</dbReference>
<reference evidence="4 5" key="1">
    <citation type="submission" date="2019-10" db="EMBL/GenBank/DDBJ databases">
        <title>Isolation, Identification of Microvirga thermotolerans HR1, a novel thermophilic bacterium and Comparative Genomics of the genus Microvirga.</title>
        <authorList>
            <person name="Li J."/>
            <person name="Zhang W."/>
            <person name="Lin M."/>
            <person name="Wang J."/>
        </authorList>
    </citation>
    <scope>NUCLEOTIDE SEQUENCE [LARGE SCALE GENOMIC DNA]</scope>
    <source>
        <strain evidence="4 5">HR1</strain>
    </source>
</reference>
<keyword evidence="2" id="KW-0012">Acyltransferase</keyword>
<dbReference type="PANTHER" id="PTHR43072">
    <property type="entry name" value="N-ACETYLTRANSFERASE"/>
    <property type="match status" value="1"/>
</dbReference>
<accession>A0A5P9JZK7</accession>
<name>A0A5P9JZK7_9HYPH</name>
<dbReference type="SUPFAM" id="SSF55729">
    <property type="entry name" value="Acyl-CoA N-acyltransferases (Nat)"/>
    <property type="match status" value="1"/>
</dbReference>
<proteinExistence type="predicted"/>
<protein>
    <submittedName>
        <fullName evidence="4">GNAT family N-acetyltransferase</fullName>
    </submittedName>
</protein>
<evidence type="ECO:0000256" key="1">
    <source>
        <dbReference type="ARBA" id="ARBA00022679"/>
    </source>
</evidence>
<dbReference type="Pfam" id="PF00583">
    <property type="entry name" value="Acetyltransf_1"/>
    <property type="match status" value="1"/>
</dbReference>
<evidence type="ECO:0000313" key="5">
    <source>
        <dbReference type="Proteomes" id="UP000325614"/>
    </source>
</evidence>
<organism evidence="4 5">
    <name type="scientific">Microvirga thermotolerans</name>
    <dbReference type="NCBI Taxonomy" id="2651334"/>
    <lineage>
        <taxon>Bacteria</taxon>
        <taxon>Pseudomonadati</taxon>
        <taxon>Pseudomonadota</taxon>
        <taxon>Alphaproteobacteria</taxon>
        <taxon>Hyphomicrobiales</taxon>
        <taxon>Methylobacteriaceae</taxon>
        <taxon>Microvirga</taxon>
    </lineage>
</organism>
<sequence>MTTTVRPAGEADLPAILALHNHHILNTLSIWRLQPADLAERKAWFEGRLAMGFPVLVADEGGEAVGYASYGPFRTGEGYDRTVENSIYVRQDRQGRGIARALMRALIAEAKAQGRHVMVAGIGLPNEASVRLHAGLGFVEAGRLREVGWKFGRPLDLLLMQLML</sequence>
<dbReference type="InterPro" id="IPR000182">
    <property type="entry name" value="GNAT_dom"/>
</dbReference>
<dbReference type="CDD" id="cd04301">
    <property type="entry name" value="NAT_SF"/>
    <property type="match status" value="1"/>
</dbReference>
<dbReference type="AlphaFoldDB" id="A0A5P9JZK7"/>
<evidence type="ECO:0000313" key="4">
    <source>
        <dbReference type="EMBL" id="QFU17591.1"/>
    </source>
</evidence>
<dbReference type="PROSITE" id="PS51186">
    <property type="entry name" value="GNAT"/>
    <property type="match status" value="1"/>
</dbReference>
<dbReference type="EMBL" id="CP045423">
    <property type="protein sequence ID" value="QFU17591.1"/>
    <property type="molecule type" value="Genomic_DNA"/>
</dbReference>
<dbReference type="Proteomes" id="UP000325614">
    <property type="component" value="Chromosome"/>
</dbReference>
<keyword evidence="5" id="KW-1185">Reference proteome</keyword>
<evidence type="ECO:0000256" key="2">
    <source>
        <dbReference type="ARBA" id="ARBA00023315"/>
    </source>
</evidence>
<evidence type="ECO:0000259" key="3">
    <source>
        <dbReference type="PROSITE" id="PS51186"/>
    </source>
</evidence>
<dbReference type="KEGG" id="mico:GDR74_15990"/>
<feature type="domain" description="N-acetyltransferase" evidence="3">
    <location>
        <begin position="3"/>
        <end position="164"/>
    </location>
</feature>
<dbReference type="GO" id="GO:0016747">
    <property type="term" value="F:acyltransferase activity, transferring groups other than amino-acyl groups"/>
    <property type="evidence" value="ECO:0007669"/>
    <property type="project" value="InterPro"/>
</dbReference>
<dbReference type="PANTHER" id="PTHR43072:SF23">
    <property type="entry name" value="UPF0039 PROTEIN C11D3.02C"/>
    <property type="match status" value="1"/>
</dbReference>